<dbReference type="Proteomes" id="UP000248897">
    <property type="component" value="Chromosome 1"/>
</dbReference>
<evidence type="ECO:0000313" key="3">
    <source>
        <dbReference type="EMBL" id="SQI42223.1"/>
    </source>
</evidence>
<reference evidence="3 4" key="1">
    <citation type="submission" date="2018-06" db="EMBL/GenBank/DDBJ databases">
        <authorList>
            <consortium name="Pathogen Informatics"/>
            <person name="Doyle S."/>
        </authorList>
    </citation>
    <scope>NUCLEOTIDE SEQUENCE [LARGE SCALE GENOMIC DNA]</scope>
    <source>
        <strain evidence="3 4">NCTC12961</strain>
    </source>
</reference>
<dbReference type="InterPro" id="IPR036291">
    <property type="entry name" value="NAD(P)-bd_dom_sf"/>
</dbReference>
<sequence>MKVLVTGATSGLGRNAAQWLLEAGHQVRATGRDSQAGQGLRQRGAEFVPLDLAQATLEQCRQLMADCDWVWHCAAKSSPWGDKNAFYQANATATEKLAEAAGQCGIRRFIHISTPAIYFDFRPHQDVDEGYRARRFANHYAGSKYAAEQRLQALVPRYPQTTYVILRPRGLFGPHDRVIVPRLLQQLERDGGVLRLPSGGRAMLDLTFVLNVVHAMDLASCRPRLASGAVYNITNHQPQRLADMLHALLHQQLGLNYRLQAVPYPLLYALAGGLELLARFTGKEPLLTRYSVAAVHFDMTLSQTRAVEELGYRPRYSMEEGIRLTGEWLKNPRGRTMAKIRVFEVGYCTHIGCMALRGAGFRVCKFPARAYLLEVGNRRWLWDTGYARYFQQQTQSGIFRLYRHMTPVYFDPAESLAQQLRAAGYAADDIQGLIVSHFHADHIAGLRDFSQLEFICSGEGWQQTRSLRGFAALKRAFIPGLIPDDFESGLHFIEGFPQVSLPALLAPFERDMCCRAAKDRSCWCRYPVMRRAISARLFSPRAAGRCWPAMPPGRP</sequence>
<dbReference type="PANTHER" id="PTHR48079:SF6">
    <property type="entry name" value="NAD(P)-BINDING DOMAIN-CONTAINING PROTEIN-RELATED"/>
    <property type="match status" value="1"/>
</dbReference>
<dbReference type="SUPFAM" id="SSF51735">
    <property type="entry name" value="NAD(P)-binding Rossmann-fold domains"/>
    <property type="match status" value="1"/>
</dbReference>
<protein>
    <submittedName>
        <fullName evidence="3">Cholesterol dehydrogenase</fullName>
    </submittedName>
</protein>
<dbReference type="Pfam" id="PF01370">
    <property type="entry name" value="Epimerase"/>
    <property type="match status" value="1"/>
</dbReference>
<gene>
    <name evidence="3" type="ORF">NCTC12961_03546</name>
</gene>
<accession>A0A2X4UTQ1</accession>
<dbReference type="InterPro" id="IPR001509">
    <property type="entry name" value="Epimerase_deHydtase"/>
</dbReference>
<dbReference type="AlphaFoldDB" id="A0A2X4UTQ1"/>
<dbReference type="Gene3D" id="3.60.15.10">
    <property type="entry name" value="Ribonuclease Z/Hydroxyacylglutathione hydrolase-like"/>
    <property type="match status" value="1"/>
</dbReference>
<dbReference type="EMBL" id="LS483469">
    <property type="protein sequence ID" value="SQI42223.1"/>
    <property type="molecule type" value="Genomic_DNA"/>
</dbReference>
<feature type="domain" description="Metallo-beta-lactamase" evidence="1">
    <location>
        <begin position="368"/>
        <end position="477"/>
    </location>
</feature>
<evidence type="ECO:0000259" key="2">
    <source>
        <dbReference type="Pfam" id="PF01370"/>
    </source>
</evidence>
<dbReference type="GO" id="GO:0005737">
    <property type="term" value="C:cytoplasm"/>
    <property type="evidence" value="ECO:0007669"/>
    <property type="project" value="TreeGrafter"/>
</dbReference>
<dbReference type="GO" id="GO:0004029">
    <property type="term" value="F:aldehyde dehydrogenase (NAD+) activity"/>
    <property type="evidence" value="ECO:0007669"/>
    <property type="project" value="TreeGrafter"/>
</dbReference>
<organism evidence="3 4">
    <name type="scientific">Serratia plymuthica</name>
    <dbReference type="NCBI Taxonomy" id="82996"/>
    <lineage>
        <taxon>Bacteria</taxon>
        <taxon>Pseudomonadati</taxon>
        <taxon>Pseudomonadota</taxon>
        <taxon>Gammaproteobacteria</taxon>
        <taxon>Enterobacterales</taxon>
        <taxon>Yersiniaceae</taxon>
        <taxon>Serratia</taxon>
    </lineage>
</organism>
<feature type="domain" description="NAD-dependent epimerase/dehydratase" evidence="2">
    <location>
        <begin position="3"/>
        <end position="233"/>
    </location>
</feature>
<dbReference type="InterPro" id="IPR051783">
    <property type="entry name" value="NAD(P)-dependent_oxidoreduct"/>
</dbReference>
<evidence type="ECO:0000259" key="1">
    <source>
        <dbReference type="Pfam" id="PF00753"/>
    </source>
</evidence>
<dbReference type="Gene3D" id="3.40.50.720">
    <property type="entry name" value="NAD(P)-binding Rossmann-like Domain"/>
    <property type="match status" value="1"/>
</dbReference>
<dbReference type="Pfam" id="PF00753">
    <property type="entry name" value="Lactamase_B"/>
    <property type="match status" value="1"/>
</dbReference>
<dbReference type="SUPFAM" id="SSF56281">
    <property type="entry name" value="Metallo-hydrolase/oxidoreductase"/>
    <property type="match status" value="1"/>
</dbReference>
<evidence type="ECO:0000313" key="4">
    <source>
        <dbReference type="Proteomes" id="UP000248897"/>
    </source>
</evidence>
<dbReference type="PANTHER" id="PTHR48079">
    <property type="entry name" value="PROTEIN YEEZ"/>
    <property type="match status" value="1"/>
</dbReference>
<dbReference type="InterPro" id="IPR036866">
    <property type="entry name" value="RibonucZ/Hydroxyglut_hydro"/>
</dbReference>
<name>A0A2X4UTQ1_SERPL</name>
<proteinExistence type="predicted"/>
<dbReference type="InterPro" id="IPR001279">
    <property type="entry name" value="Metallo-B-lactamas"/>
</dbReference>
<dbReference type="STRING" id="82996.ADP72_21770"/>